<evidence type="ECO:0000256" key="4">
    <source>
        <dbReference type="ARBA" id="ARBA00022692"/>
    </source>
</evidence>
<dbReference type="RefSeq" id="WP_060347478.1">
    <property type="nucleotide sequence ID" value="NZ_LPLZ01000046.1"/>
</dbReference>
<dbReference type="Pfam" id="PF07681">
    <property type="entry name" value="DoxX"/>
    <property type="match status" value="1"/>
</dbReference>
<evidence type="ECO:0000313" key="9">
    <source>
        <dbReference type="Proteomes" id="UP000068016"/>
    </source>
</evidence>
<evidence type="ECO:0000256" key="2">
    <source>
        <dbReference type="ARBA" id="ARBA00006679"/>
    </source>
</evidence>
<gene>
    <name evidence="8" type="ORF">WT83_16660</name>
</gene>
<evidence type="ECO:0000256" key="7">
    <source>
        <dbReference type="SAM" id="Phobius"/>
    </source>
</evidence>
<keyword evidence="4 7" id="KW-0812">Transmembrane</keyword>
<accession>A0A119VJE8</accession>
<feature type="transmembrane region" description="Helical" evidence="7">
    <location>
        <begin position="12"/>
        <end position="37"/>
    </location>
</feature>
<evidence type="ECO:0008006" key="10">
    <source>
        <dbReference type="Google" id="ProtNLM"/>
    </source>
</evidence>
<dbReference type="PANTHER" id="PTHR33452">
    <property type="entry name" value="OXIDOREDUCTASE CATD-RELATED"/>
    <property type="match status" value="1"/>
</dbReference>
<reference evidence="8 9" key="1">
    <citation type="submission" date="2015-11" db="EMBL/GenBank/DDBJ databases">
        <title>Expanding the genomic diversity of Burkholderia species for the development of highly accurate diagnostics.</title>
        <authorList>
            <person name="Sahl J."/>
            <person name="Keim P."/>
            <person name="Wagner D."/>
        </authorList>
    </citation>
    <scope>NUCLEOTIDE SEQUENCE [LARGE SCALE GENOMIC DNA]</scope>
    <source>
        <strain evidence="8 9">MSMB793WGS</strain>
    </source>
</reference>
<evidence type="ECO:0000256" key="5">
    <source>
        <dbReference type="ARBA" id="ARBA00022989"/>
    </source>
</evidence>
<evidence type="ECO:0000256" key="3">
    <source>
        <dbReference type="ARBA" id="ARBA00022475"/>
    </source>
</evidence>
<evidence type="ECO:0000256" key="6">
    <source>
        <dbReference type="ARBA" id="ARBA00023136"/>
    </source>
</evidence>
<comment type="subcellular location">
    <subcellularLocation>
        <location evidence="1">Cell membrane</location>
        <topology evidence="1">Multi-pass membrane protein</topology>
    </subcellularLocation>
</comment>
<evidence type="ECO:0000256" key="1">
    <source>
        <dbReference type="ARBA" id="ARBA00004651"/>
    </source>
</evidence>
<name>A0A119VJE8_9BURK</name>
<feature type="transmembrane region" description="Helical" evidence="7">
    <location>
        <begin position="77"/>
        <end position="101"/>
    </location>
</feature>
<dbReference type="AlphaFoldDB" id="A0A119VJE8"/>
<dbReference type="InterPro" id="IPR032808">
    <property type="entry name" value="DoxX"/>
</dbReference>
<dbReference type="EMBL" id="LPLZ01000046">
    <property type="protein sequence ID" value="KWN14717.1"/>
    <property type="molecule type" value="Genomic_DNA"/>
</dbReference>
<protein>
    <recommendedName>
        <fullName evidence="10">DoxX family protein</fullName>
    </recommendedName>
</protein>
<keyword evidence="3" id="KW-1003">Cell membrane</keyword>
<keyword evidence="6 7" id="KW-0472">Membrane</keyword>
<comment type="caution">
    <text evidence="8">The sequence shown here is derived from an EMBL/GenBank/DDBJ whole genome shotgun (WGS) entry which is preliminary data.</text>
</comment>
<dbReference type="Proteomes" id="UP000068016">
    <property type="component" value="Unassembled WGS sequence"/>
</dbReference>
<dbReference type="GO" id="GO:0005886">
    <property type="term" value="C:plasma membrane"/>
    <property type="evidence" value="ECO:0007669"/>
    <property type="project" value="UniProtKB-SubCell"/>
</dbReference>
<proteinExistence type="inferred from homology"/>
<dbReference type="PANTHER" id="PTHR33452:SF1">
    <property type="entry name" value="INNER MEMBRANE PROTEIN YPHA-RELATED"/>
    <property type="match status" value="1"/>
</dbReference>
<comment type="similarity">
    <text evidence="2">Belongs to the DoxX family.</text>
</comment>
<organism evidence="8 9">
    <name type="scientific">Burkholderia territorii</name>
    <dbReference type="NCBI Taxonomy" id="1503055"/>
    <lineage>
        <taxon>Bacteria</taxon>
        <taxon>Pseudomonadati</taxon>
        <taxon>Pseudomonadota</taxon>
        <taxon>Betaproteobacteria</taxon>
        <taxon>Burkholderiales</taxon>
        <taxon>Burkholderiaceae</taxon>
        <taxon>Burkholderia</taxon>
        <taxon>Burkholderia cepacia complex</taxon>
    </lineage>
</organism>
<sequence>MRLLSHTTLAHAACQAGTVLYCGLRIGVGLFIAIAGYQRLFPSDTSSTLLDVLRYAVALHPGYAPVLVDTLSAAVELVFGLFLACGYLTRVSAWLLMACALNTSLDTALRIQSIGLGPLDWFDAMLYEPAGLWTVPLAWFAVSGPGPLSFDEVQRVTSEHRS</sequence>
<evidence type="ECO:0000313" key="8">
    <source>
        <dbReference type="EMBL" id="KWN14717.1"/>
    </source>
</evidence>
<keyword evidence="5 7" id="KW-1133">Transmembrane helix</keyword>
<dbReference type="InterPro" id="IPR051907">
    <property type="entry name" value="DoxX-like_oxidoreductase"/>
</dbReference>